<dbReference type="PANTHER" id="PTHR33609:SF1">
    <property type="entry name" value="TRANSPOSASE"/>
    <property type="match status" value="1"/>
</dbReference>
<dbReference type="Pfam" id="PF01527">
    <property type="entry name" value="HTH_Tnp_1"/>
    <property type="match status" value="1"/>
</dbReference>
<dbReference type="PANTHER" id="PTHR33609">
    <property type="entry name" value="LOW CALCIUM RESPONSE LOCUS PROTEIN S"/>
    <property type="match status" value="1"/>
</dbReference>
<dbReference type="Proteomes" id="UP000182521">
    <property type="component" value="Chromosome"/>
</dbReference>
<protein>
    <submittedName>
        <fullName evidence="3">Transposase family protein</fullName>
    </submittedName>
</protein>
<evidence type="ECO:0000313" key="3">
    <source>
        <dbReference type="EMBL" id="APC97323.1"/>
    </source>
</evidence>
<reference evidence="4" key="1">
    <citation type="submission" date="2014-10" db="EMBL/GenBank/DDBJ databases">
        <authorList>
            <person name="Kuske C.R."/>
            <person name="Challacombe J.F."/>
            <person name="Daligault H.E."/>
            <person name="Davenport K.W."/>
            <person name="Johnson S.L."/>
            <person name="Siddaramappa S."/>
            <person name="Petersen J.M."/>
        </authorList>
    </citation>
    <scope>NUCLEOTIDE SEQUENCE [LARGE SCALE GENOMIC DNA]</scope>
    <source>
        <strain evidence="4">CA97-1460</strain>
    </source>
</reference>
<dbReference type="GO" id="GO:0004803">
    <property type="term" value="F:transposase activity"/>
    <property type="evidence" value="ECO:0007669"/>
    <property type="project" value="InterPro"/>
</dbReference>
<gene>
    <name evidence="3" type="ORF">KX01_820</name>
</gene>
<dbReference type="EMBL" id="CP009654">
    <property type="protein sequence ID" value="APC97323.1"/>
    <property type="molecule type" value="Genomic_DNA"/>
</dbReference>
<dbReference type="RefSeq" id="WP_071663765.1">
    <property type="nucleotide sequence ID" value="NZ_CP009654.1"/>
</dbReference>
<evidence type="ECO:0000313" key="4">
    <source>
        <dbReference type="Proteomes" id="UP000182521"/>
    </source>
</evidence>
<dbReference type="GO" id="GO:0003677">
    <property type="term" value="F:DNA binding"/>
    <property type="evidence" value="ECO:0007669"/>
    <property type="project" value="InterPro"/>
</dbReference>
<proteinExistence type="inferred from homology"/>
<dbReference type="AlphaFoldDB" id="A0A1J0KUF6"/>
<evidence type="ECO:0000256" key="1">
    <source>
        <dbReference type="ARBA" id="ARBA00009964"/>
    </source>
</evidence>
<organism evidence="3 4">
    <name type="scientific">Francisella frigiditurris</name>
    <dbReference type="NCBI Taxonomy" id="1542390"/>
    <lineage>
        <taxon>Bacteria</taxon>
        <taxon>Pseudomonadati</taxon>
        <taxon>Pseudomonadota</taxon>
        <taxon>Gammaproteobacteria</taxon>
        <taxon>Thiotrichales</taxon>
        <taxon>Francisellaceae</taxon>
        <taxon>Francisella</taxon>
    </lineage>
</organism>
<dbReference type="OrthoDB" id="9774685at2"/>
<comment type="similarity">
    <text evidence="1">Belongs to the transposase 8 family.</text>
</comment>
<accession>A0A1J0KUF6</accession>
<keyword evidence="2" id="KW-0175">Coiled coil</keyword>
<name>A0A1J0KUF6_9GAMM</name>
<dbReference type="GO" id="GO:0006313">
    <property type="term" value="P:DNA transposition"/>
    <property type="evidence" value="ECO:0007669"/>
    <property type="project" value="InterPro"/>
</dbReference>
<sequence length="88" mass="10261">MKRSRFTESQIVKILKSSEQGVPVVDICREYGISNGTFYKWRSKYGGMDVSMLTKVKELEAENNRLKRRYADLQLDHDILKGLMTKKC</sequence>
<dbReference type="InterPro" id="IPR052546">
    <property type="entry name" value="Transposase_8_domain"/>
</dbReference>
<dbReference type="Gene3D" id="1.10.10.60">
    <property type="entry name" value="Homeodomain-like"/>
    <property type="match status" value="1"/>
</dbReference>
<dbReference type="InterPro" id="IPR009057">
    <property type="entry name" value="Homeodomain-like_sf"/>
</dbReference>
<keyword evidence="4" id="KW-1185">Reference proteome</keyword>
<feature type="coiled-coil region" evidence="2">
    <location>
        <begin position="49"/>
        <end position="76"/>
    </location>
</feature>
<dbReference type="KEGG" id="frc:KX01_820"/>
<dbReference type="InterPro" id="IPR002514">
    <property type="entry name" value="Transposase_8"/>
</dbReference>
<evidence type="ECO:0000256" key="2">
    <source>
        <dbReference type="SAM" id="Coils"/>
    </source>
</evidence>
<dbReference type="SUPFAM" id="SSF46689">
    <property type="entry name" value="Homeodomain-like"/>
    <property type="match status" value="1"/>
</dbReference>